<dbReference type="Pfam" id="PF00282">
    <property type="entry name" value="Pyridoxal_deC"/>
    <property type="match status" value="1"/>
</dbReference>
<dbReference type="Proteomes" id="UP000053766">
    <property type="component" value="Unassembled WGS sequence"/>
</dbReference>
<evidence type="ECO:0000256" key="1">
    <source>
        <dbReference type="ARBA" id="ARBA00001933"/>
    </source>
</evidence>
<comment type="similarity">
    <text evidence="6">Belongs to the group II decarboxylase family.</text>
</comment>
<comment type="cofactor">
    <cofactor evidence="1 6">
        <name>pyridoxal 5'-phosphate</name>
        <dbReference type="ChEBI" id="CHEBI:597326"/>
    </cofactor>
</comment>
<name>A0A0D8XH58_DICVI</name>
<dbReference type="GO" id="GO:0019752">
    <property type="term" value="P:carboxylic acid metabolic process"/>
    <property type="evidence" value="ECO:0007669"/>
    <property type="project" value="InterPro"/>
</dbReference>
<evidence type="ECO:0000313" key="7">
    <source>
        <dbReference type="EMBL" id="KJH43062.1"/>
    </source>
</evidence>
<accession>A0A0D8XH58</accession>
<reference evidence="8" key="2">
    <citation type="journal article" date="2016" name="Sci. Rep.">
        <title>Dictyocaulus viviparus genome, variome and transcriptome elucidate lungworm biology and support future intervention.</title>
        <authorList>
            <person name="McNulty S.N."/>
            <person name="Strube C."/>
            <person name="Rosa B.A."/>
            <person name="Martin J.C."/>
            <person name="Tyagi R."/>
            <person name="Choi Y.J."/>
            <person name="Wang Q."/>
            <person name="Hallsworth Pepin K."/>
            <person name="Zhang X."/>
            <person name="Ozersky P."/>
            <person name="Wilson R.K."/>
            <person name="Sternberg P.W."/>
            <person name="Gasser R.B."/>
            <person name="Mitreva M."/>
        </authorList>
    </citation>
    <scope>NUCLEOTIDE SEQUENCE [LARGE SCALE GENOMIC DNA]</scope>
    <source>
        <strain evidence="8">HannoverDv2000</strain>
    </source>
</reference>
<protein>
    <recommendedName>
        <fullName evidence="4">sphinganine-1-phosphate aldolase</fullName>
        <ecNumber evidence="4">4.1.2.27</ecNumber>
    </recommendedName>
    <alternativeName>
        <fullName evidence="5">Sphingosine-1-phosphate aldolase</fullName>
    </alternativeName>
</protein>
<dbReference type="STRING" id="29172.A0A0D8XH58"/>
<evidence type="ECO:0000256" key="5">
    <source>
        <dbReference type="ARBA" id="ARBA00042568"/>
    </source>
</evidence>
<dbReference type="GO" id="GO:0030170">
    <property type="term" value="F:pyridoxal phosphate binding"/>
    <property type="evidence" value="ECO:0007669"/>
    <property type="project" value="InterPro"/>
</dbReference>
<dbReference type="GO" id="GO:0016020">
    <property type="term" value="C:membrane"/>
    <property type="evidence" value="ECO:0007669"/>
    <property type="project" value="GOC"/>
</dbReference>
<dbReference type="Gene3D" id="3.40.640.10">
    <property type="entry name" value="Type I PLP-dependent aspartate aminotransferase-like (Major domain)"/>
    <property type="match status" value="1"/>
</dbReference>
<dbReference type="InterPro" id="IPR002129">
    <property type="entry name" value="PyrdxlP-dep_de-COase"/>
</dbReference>
<evidence type="ECO:0000256" key="2">
    <source>
        <dbReference type="ARBA" id="ARBA00022898"/>
    </source>
</evidence>
<dbReference type="GO" id="GO:0030149">
    <property type="term" value="P:sphingolipid catabolic process"/>
    <property type="evidence" value="ECO:0007669"/>
    <property type="project" value="TreeGrafter"/>
</dbReference>
<keyword evidence="3 6" id="KW-0456">Lyase</keyword>
<reference evidence="7 8" key="1">
    <citation type="submission" date="2013-11" db="EMBL/GenBank/DDBJ databases">
        <title>Draft genome of the bovine lungworm Dictyocaulus viviparus.</title>
        <authorList>
            <person name="Mitreva M."/>
        </authorList>
    </citation>
    <scope>NUCLEOTIDE SEQUENCE [LARGE SCALE GENOMIC DNA]</scope>
    <source>
        <strain evidence="7 8">HannoverDv2000</strain>
    </source>
</reference>
<dbReference type="GO" id="GO:0005783">
    <property type="term" value="C:endoplasmic reticulum"/>
    <property type="evidence" value="ECO:0007669"/>
    <property type="project" value="TreeGrafter"/>
</dbReference>
<dbReference type="OrthoDB" id="10254570at2759"/>
<dbReference type="InterPro" id="IPR015421">
    <property type="entry name" value="PyrdxlP-dep_Trfase_major"/>
</dbReference>
<dbReference type="EMBL" id="KN716596">
    <property type="protein sequence ID" value="KJH43062.1"/>
    <property type="molecule type" value="Genomic_DNA"/>
</dbReference>
<dbReference type="SUPFAM" id="SSF53383">
    <property type="entry name" value="PLP-dependent transferases"/>
    <property type="match status" value="1"/>
</dbReference>
<evidence type="ECO:0000313" key="8">
    <source>
        <dbReference type="Proteomes" id="UP000053766"/>
    </source>
</evidence>
<gene>
    <name evidence="7" type="ORF">DICVIV_10930</name>
</gene>
<keyword evidence="2 6" id="KW-0663">Pyridoxal phosphate</keyword>
<dbReference type="InterPro" id="IPR015424">
    <property type="entry name" value="PyrdxlP-dep_Trfase"/>
</dbReference>
<evidence type="ECO:0000256" key="3">
    <source>
        <dbReference type="ARBA" id="ARBA00023239"/>
    </source>
</evidence>
<dbReference type="GO" id="GO:0008117">
    <property type="term" value="F:sphinganine-1-phosphate aldolase activity"/>
    <property type="evidence" value="ECO:0007669"/>
    <property type="project" value="UniProtKB-EC"/>
</dbReference>
<dbReference type="AlphaFoldDB" id="A0A0D8XH58"/>
<keyword evidence="8" id="KW-1185">Reference proteome</keyword>
<dbReference type="InterPro" id="IPR050477">
    <property type="entry name" value="GrpII_AminoAcid_Decarb"/>
</dbReference>
<evidence type="ECO:0000256" key="4">
    <source>
        <dbReference type="ARBA" id="ARBA00038965"/>
    </source>
</evidence>
<dbReference type="EC" id="4.1.2.27" evidence="4"/>
<proteinExistence type="inferred from homology"/>
<dbReference type="PANTHER" id="PTHR42735:SF6">
    <property type="entry name" value="SPHINGOSINE-1-PHOSPHATE LYASE 1"/>
    <property type="match status" value="1"/>
</dbReference>
<evidence type="ECO:0000256" key="6">
    <source>
        <dbReference type="RuleBase" id="RU000382"/>
    </source>
</evidence>
<organism evidence="7 8">
    <name type="scientific">Dictyocaulus viviparus</name>
    <name type="common">Bovine lungworm</name>
    <dbReference type="NCBI Taxonomy" id="29172"/>
    <lineage>
        <taxon>Eukaryota</taxon>
        <taxon>Metazoa</taxon>
        <taxon>Ecdysozoa</taxon>
        <taxon>Nematoda</taxon>
        <taxon>Chromadorea</taxon>
        <taxon>Rhabditida</taxon>
        <taxon>Rhabditina</taxon>
        <taxon>Rhabditomorpha</taxon>
        <taxon>Strongyloidea</taxon>
        <taxon>Metastrongylidae</taxon>
        <taxon>Dictyocaulus</taxon>
    </lineage>
</organism>
<sequence length="542" mass="60617">MKTILRGTVYTIVRSLPWVKRRIKADLERARREIEEEVHQCDQKRDFYKFLPEHPISGDDILSEARQYAAMGERRYMEHYDPRTRDQDMALCAKIYDLFSHSDPHRSDAFPGARKMEAEILRMCLSIFHGGQEACGVVASGGTEVMLLACLAYRNRAISLGMYRPEIVAPSTAHPALDKAAALFGMTIRRIPVREDDRVHASAVKRAIGPHTCLVYIFNVLSCSPYSNCHHLCQIVASAPNHITGTVDPIEKLSEVSSQSRSDVKFAVAQRFGVPLHVDCTLGGFLLPFMEYCDYSIPTFDFRLPGVTSIAIDLHRVRFMYMLLHLSIISFIIAQTLKVLQYGQCPRSCSVLMYRDQSMMHHQCFCNNDWAGGVYATPTLAGGRDGGAVATAWATLLGKGRDGYITACHRVVEATRRLADLLSDIEGISLRGAADLCIVAFETTIGDIYVLVDFMTTKGWHVDPLLSPEAARVPITLRMCEEGVLEAFVEDVIEGLRYLSENPTKTTKTSAFYRMLQTVSCLAFVSNMQNDSDTGLRFSNPI</sequence>
<dbReference type="PANTHER" id="PTHR42735">
    <property type="match status" value="1"/>
</dbReference>